<keyword evidence="9" id="KW-1185">Reference proteome</keyword>
<dbReference type="InterPro" id="IPR055135">
    <property type="entry name" value="PRMT_dom"/>
</dbReference>
<accession>A0A7J7K3T7</accession>
<evidence type="ECO:0000256" key="1">
    <source>
        <dbReference type="ARBA" id="ARBA00022603"/>
    </source>
</evidence>
<dbReference type="InterPro" id="IPR014644">
    <property type="entry name" value="MeTrfase_PRMT7"/>
</dbReference>
<comment type="caution">
    <text evidence="8">The sequence shown here is derived from an EMBL/GenBank/DDBJ whole genome shotgun (WGS) entry which is preliminary data.</text>
</comment>
<comment type="similarity">
    <text evidence="5">Belongs to the class I-like SAM-binding methyltransferase superfamily. Protein arginine N-methyltransferase family. PRMT7 subfamily.</text>
</comment>
<evidence type="ECO:0000256" key="2">
    <source>
        <dbReference type="ARBA" id="ARBA00022679"/>
    </source>
</evidence>
<dbReference type="InterPro" id="IPR029063">
    <property type="entry name" value="SAM-dependent_MTases_sf"/>
</dbReference>
<protein>
    <recommendedName>
        <fullName evidence="5">Protein arginine N-methyltransferase</fullName>
        <ecNumber evidence="5">2.1.1.-</ecNumber>
    </recommendedName>
</protein>
<dbReference type="Pfam" id="PF22528">
    <property type="entry name" value="PRMT_C"/>
    <property type="match status" value="1"/>
</dbReference>
<evidence type="ECO:0000259" key="7">
    <source>
        <dbReference type="Pfam" id="PF22528"/>
    </source>
</evidence>
<keyword evidence="2 6" id="KW-0808">Transferase</keyword>
<keyword evidence="4" id="KW-0677">Repeat</keyword>
<organism evidence="8 9">
    <name type="scientific">Bugula neritina</name>
    <name type="common">Brown bryozoan</name>
    <name type="synonym">Sertularia neritina</name>
    <dbReference type="NCBI Taxonomy" id="10212"/>
    <lineage>
        <taxon>Eukaryota</taxon>
        <taxon>Metazoa</taxon>
        <taxon>Spiralia</taxon>
        <taxon>Lophotrochozoa</taxon>
        <taxon>Bryozoa</taxon>
        <taxon>Gymnolaemata</taxon>
        <taxon>Cheilostomatida</taxon>
        <taxon>Flustrina</taxon>
        <taxon>Buguloidea</taxon>
        <taxon>Bugulidae</taxon>
        <taxon>Bugula</taxon>
    </lineage>
</organism>
<keyword evidence="3 6" id="KW-0949">S-adenosyl-L-methionine</keyword>
<gene>
    <name evidence="8" type="ORF">EB796_008837</name>
</gene>
<dbReference type="PROSITE" id="PS51678">
    <property type="entry name" value="SAM_MT_PRMT"/>
    <property type="match status" value="1"/>
</dbReference>
<name>A0A7J7K3T7_BUGNE</name>
<dbReference type="OrthoDB" id="412876at2759"/>
<dbReference type="SUPFAM" id="SSF53335">
    <property type="entry name" value="S-adenosyl-L-methionine-dependent methyltransferases"/>
    <property type="match status" value="2"/>
</dbReference>
<evidence type="ECO:0000256" key="3">
    <source>
        <dbReference type="ARBA" id="ARBA00022691"/>
    </source>
</evidence>
<dbReference type="CDD" id="cd02440">
    <property type="entry name" value="AdoMet_MTases"/>
    <property type="match status" value="1"/>
</dbReference>
<dbReference type="EC" id="2.1.1.-" evidence="5"/>
<evidence type="ECO:0000313" key="9">
    <source>
        <dbReference type="Proteomes" id="UP000593567"/>
    </source>
</evidence>
<evidence type="ECO:0000256" key="6">
    <source>
        <dbReference type="PROSITE-ProRule" id="PRU01015"/>
    </source>
</evidence>
<evidence type="ECO:0000313" key="8">
    <source>
        <dbReference type="EMBL" id="KAF6032863.1"/>
    </source>
</evidence>
<dbReference type="PANTHER" id="PTHR11006">
    <property type="entry name" value="PROTEIN ARGININE N-METHYLTRANSFERASE"/>
    <property type="match status" value="1"/>
</dbReference>
<comment type="function">
    <text evidence="5">Arginine methyltransferase that can both catalyze the formation of omega-N monomethylarginine (MMA) and symmetrical dimethylarginine (sDMA).</text>
</comment>
<dbReference type="Gene3D" id="2.70.160.11">
    <property type="entry name" value="Hnrnp arginine n-methyltransferase1"/>
    <property type="match status" value="2"/>
</dbReference>
<dbReference type="GO" id="GO:0042054">
    <property type="term" value="F:histone methyltransferase activity"/>
    <property type="evidence" value="ECO:0007669"/>
    <property type="project" value="TreeGrafter"/>
</dbReference>
<dbReference type="GO" id="GO:0016274">
    <property type="term" value="F:protein-arginine N-methyltransferase activity"/>
    <property type="evidence" value="ECO:0007669"/>
    <property type="project" value="InterPro"/>
</dbReference>
<dbReference type="AlphaFoldDB" id="A0A7J7K3T7"/>
<proteinExistence type="inferred from homology"/>
<dbReference type="Pfam" id="PF06325">
    <property type="entry name" value="PrmA"/>
    <property type="match status" value="1"/>
</dbReference>
<dbReference type="InterPro" id="IPR025799">
    <property type="entry name" value="Arg_MeTrfase"/>
</dbReference>
<dbReference type="PANTHER" id="PTHR11006:SF4">
    <property type="entry name" value="PROTEIN ARGININE N-METHYLTRANSFERASE 7"/>
    <property type="match status" value="1"/>
</dbReference>
<evidence type="ECO:0000256" key="5">
    <source>
        <dbReference type="PIRNR" id="PIRNR036946"/>
    </source>
</evidence>
<dbReference type="EMBL" id="VXIV02001471">
    <property type="protein sequence ID" value="KAF6032863.1"/>
    <property type="molecule type" value="Genomic_DNA"/>
</dbReference>
<evidence type="ECO:0000256" key="4">
    <source>
        <dbReference type="ARBA" id="ARBA00022737"/>
    </source>
</evidence>
<dbReference type="PIRSF" id="PIRSF036946">
    <property type="entry name" value="Arg_N-mtase"/>
    <property type="match status" value="1"/>
</dbReference>
<feature type="domain" description="Protein arginine N-methyltransferase" evidence="7">
    <location>
        <begin position="278"/>
        <end position="347"/>
    </location>
</feature>
<dbReference type="FunFam" id="3.40.50.150:FF:000071">
    <property type="entry name" value="Protein arginine N-methyltransferase 7"/>
    <property type="match status" value="1"/>
</dbReference>
<dbReference type="Proteomes" id="UP000593567">
    <property type="component" value="Unassembled WGS sequence"/>
</dbReference>
<keyword evidence="1 6" id="KW-0489">Methyltransferase</keyword>
<dbReference type="Gene3D" id="3.40.50.150">
    <property type="entry name" value="Vaccinia Virus protein VP39"/>
    <property type="match status" value="2"/>
</dbReference>
<reference evidence="8" key="1">
    <citation type="submission" date="2020-06" db="EMBL/GenBank/DDBJ databases">
        <title>Draft genome of Bugula neritina, a colonial animal packing powerful symbionts and potential medicines.</title>
        <authorList>
            <person name="Rayko M."/>
        </authorList>
    </citation>
    <scope>NUCLEOTIDE SEQUENCE [LARGE SCALE GENOMIC DNA]</scope>
    <source>
        <strain evidence="8">Kwan_BN1</strain>
    </source>
</reference>
<sequence>MLVLMRVQPRKKYKALVMALKLSKVNPTTGKQHWIVEDENYDYCQEIARSAYADMLHDTERNKKYELGIIAAIKRMRERGRACDVLDIGTGTGLLSMMAVRNGADTVHACDAFEPAAACAEKIIAVNGMAGKIKLIHKRSTDVLIPEDMSVKANILVTEVFDTELIGEGAISTFRHALKHLLEPDCIVVPSASRMYIQPVQSFYLSTCNHLKISLPKELAAIGTPPSAEQFNNGLAAPLFDLQLSQLSNDLFDALAPPKVVFTFDFCGRKDLPKENESVTLFTASTSGSCHAFFMWWDLDMDMDGDIQLSCAPAWHQPYSADKLQWRDHWMQAVFFPQNPLPVVKGEGYAILSQHDEYSLAFDIQPADKRKEIYWLEDSGSQALHHCYTRPRLAMLQDTSSISVYMKSLQGKVDGNTAALCASESSSFLPYLLARLGAKKIYVVESGFIGSRRIAQSIIDYNELADVIHIYSSYDDISASIMEQITMLVGEPYFSLTSLPWDDLRFWYIRSTLTHNVQVYPGTAHLMAMAVQFDDLHKIRQPVGVVEGLDLNVYDEMIENARLTSDDSIEPQSLWEYPCKALSLPFRLLTFDLATSLADVEGVQMSSEGHFDILSNGEYNGIAIWMVYDLDKSNQVSFGVLEDVSPGTYPKWNMERKQAVFLPRLSQAVTANKSTVSYKAAFHLEDGNMELSFSLNS</sequence>
<dbReference type="GO" id="GO:0032259">
    <property type="term" value="P:methylation"/>
    <property type="evidence" value="ECO:0007669"/>
    <property type="project" value="UniProtKB-KW"/>
</dbReference>